<comment type="subcellular location">
    <subcellularLocation>
        <location evidence="1">Membrane</location>
        <topology evidence="1">Multi-pass membrane protein</topology>
    </subcellularLocation>
</comment>
<dbReference type="SUPFAM" id="SSF81648">
    <property type="entry name" value="a domain/subunit of cytochrome bc1 complex (Ubiquinol-cytochrome c reductase)"/>
    <property type="match status" value="1"/>
</dbReference>
<feature type="compositionally biased region" description="Low complexity" evidence="11">
    <location>
        <begin position="473"/>
        <end position="486"/>
    </location>
</feature>
<evidence type="ECO:0000259" key="13">
    <source>
        <dbReference type="PROSITE" id="PS51002"/>
    </source>
</evidence>
<evidence type="ECO:0000256" key="5">
    <source>
        <dbReference type="ARBA" id="ARBA00022723"/>
    </source>
</evidence>
<comment type="caution">
    <text evidence="15">The sequence shown here is derived from an EMBL/GenBank/DDBJ whole genome shotgun (WGS) entry which is preliminary data.</text>
</comment>
<feature type="region of interest" description="Disordered" evidence="11">
    <location>
        <begin position="462"/>
        <end position="486"/>
    </location>
</feature>
<keyword evidence="5 10" id="KW-0479">Metal-binding</keyword>
<name>A0A6L5XMM7_9BACT</name>
<feature type="transmembrane region" description="Helical" evidence="12">
    <location>
        <begin position="179"/>
        <end position="201"/>
    </location>
</feature>
<keyword evidence="6" id="KW-0249">Electron transport</keyword>
<dbReference type="Pfam" id="PF00032">
    <property type="entry name" value="Cytochrom_B_C"/>
    <property type="match status" value="1"/>
</dbReference>
<dbReference type="Pfam" id="PF00033">
    <property type="entry name" value="Cytochrome_B"/>
    <property type="match status" value="1"/>
</dbReference>
<feature type="transmembrane region" description="Helical" evidence="12">
    <location>
        <begin position="298"/>
        <end position="314"/>
    </location>
</feature>
<dbReference type="Proteomes" id="UP000477488">
    <property type="component" value="Unassembled WGS sequence"/>
</dbReference>
<reference evidence="15 16" key="1">
    <citation type="submission" date="2019-09" db="EMBL/GenBank/DDBJ databases">
        <title>In-depth cultivation of the pig gut microbiome towards novel bacterial diversity and tailored functional studies.</title>
        <authorList>
            <person name="Wylensek D."/>
            <person name="Hitch T.C.A."/>
            <person name="Clavel T."/>
        </authorList>
    </citation>
    <scope>NUCLEOTIDE SEQUENCE [LARGE SCALE GENOMIC DNA]</scope>
    <source>
        <strain evidence="15 16">PG-178-WT-4</strain>
    </source>
</reference>
<keyword evidence="2" id="KW-0813">Transport</keyword>
<evidence type="ECO:0000256" key="1">
    <source>
        <dbReference type="ARBA" id="ARBA00004141"/>
    </source>
</evidence>
<evidence type="ECO:0000256" key="2">
    <source>
        <dbReference type="ARBA" id="ARBA00022448"/>
    </source>
</evidence>
<evidence type="ECO:0000256" key="10">
    <source>
        <dbReference type="PROSITE-ProRule" id="PRU00433"/>
    </source>
</evidence>
<sequence>MSFRNDIGWDKHLKPFLYKRLPDRTGWSAVLGTLCALTFIVLVVTGMILAFYYVPSPDKAWDSVQYISNDVPLGNILRGLHHWGAGLMVFLVFCHLMVTYMHGSYAKPRQLTWLTGVCLFLVTLGLGFTGYLLPWDMKAYWATVVGANIPNQYPGVGNYITRFILGGNDISGFTLSRFYSVHTLILPACLLLLMAVHIYLIRIHNISDPRERLAGEILPPSDGKPYRFYPEHINRTTLAFGLVFAGLLLLAHYAPPHMEARAGTFIPDYLPRPEWYYMWLFQLLTYFTGSWEMIGSLFLFGGGLVMLFGVPFFSESRLKGVGNRPVSLAVAVTFMVCIVYLTLMAYSEAAPYNKFLTLPDKPMSEQARRGMFLYAERECSYCHNIMGKGGHRTGPDMSNMVRKGRSEQYLADYIKNPLKVYSSSTMPAYDLTPEQLKDMAAFLLSLDFRGVKPVAKPVSEILGTKKSGQTGHAQQPDADAAAASGS</sequence>
<feature type="transmembrane region" description="Helical" evidence="12">
    <location>
        <begin position="80"/>
        <end position="99"/>
    </location>
</feature>
<evidence type="ECO:0000256" key="4">
    <source>
        <dbReference type="ARBA" id="ARBA00022692"/>
    </source>
</evidence>
<evidence type="ECO:0000256" key="12">
    <source>
        <dbReference type="SAM" id="Phobius"/>
    </source>
</evidence>
<dbReference type="InterPro" id="IPR009056">
    <property type="entry name" value="Cyt_c-like_dom"/>
</dbReference>
<evidence type="ECO:0000256" key="11">
    <source>
        <dbReference type="SAM" id="MobiDB-lite"/>
    </source>
</evidence>
<dbReference type="EMBL" id="VUMH01000011">
    <property type="protein sequence ID" value="MSS28523.1"/>
    <property type="molecule type" value="Genomic_DNA"/>
</dbReference>
<evidence type="ECO:0000259" key="14">
    <source>
        <dbReference type="PROSITE" id="PS51007"/>
    </source>
</evidence>
<evidence type="ECO:0000256" key="9">
    <source>
        <dbReference type="ARBA" id="ARBA00023136"/>
    </source>
</evidence>
<dbReference type="GO" id="GO:0020037">
    <property type="term" value="F:heme binding"/>
    <property type="evidence" value="ECO:0007669"/>
    <property type="project" value="InterPro"/>
</dbReference>
<dbReference type="GO" id="GO:0046872">
    <property type="term" value="F:metal ion binding"/>
    <property type="evidence" value="ECO:0007669"/>
    <property type="project" value="UniProtKB-KW"/>
</dbReference>
<keyword evidence="7 12" id="KW-1133">Transmembrane helix</keyword>
<dbReference type="InterPro" id="IPR005798">
    <property type="entry name" value="Cyt_b/b6_C"/>
</dbReference>
<dbReference type="InterPro" id="IPR016174">
    <property type="entry name" value="Di-haem_cyt_TM"/>
</dbReference>
<feature type="domain" description="Cytochrome c" evidence="14">
    <location>
        <begin position="365"/>
        <end position="447"/>
    </location>
</feature>
<dbReference type="InterPro" id="IPR027387">
    <property type="entry name" value="Cytb/b6-like_sf"/>
</dbReference>
<keyword evidence="16" id="KW-1185">Reference proteome</keyword>
<evidence type="ECO:0000313" key="15">
    <source>
        <dbReference type="EMBL" id="MSS28523.1"/>
    </source>
</evidence>
<dbReference type="PANTHER" id="PTHR19271:SF16">
    <property type="entry name" value="CYTOCHROME B"/>
    <property type="match status" value="1"/>
</dbReference>
<dbReference type="AlphaFoldDB" id="A0A6L5XMM7"/>
<dbReference type="PROSITE" id="PS51002">
    <property type="entry name" value="CYTB_NTER"/>
    <property type="match status" value="1"/>
</dbReference>
<dbReference type="Gene3D" id="1.10.760.10">
    <property type="entry name" value="Cytochrome c-like domain"/>
    <property type="match status" value="1"/>
</dbReference>
<protein>
    <submittedName>
        <fullName evidence="15">C-type cytochrome</fullName>
    </submittedName>
</protein>
<dbReference type="InterPro" id="IPR036150">
    <property type="entry name" value="Cyt_b/b6_C_sf"/>
</dbReference>
<evidence type="ECO:0000256" key="6">
    <source>
        <dbReference type="ARBA" id="ARBA00022982"/>
    </source>
</evidence>
<keyword evidence="3 10" id="KW-0349">Heme</keyword>
<dbReference type="GO" id="GO:0022904">
    <property type="term" value="P:respiratory electron transport chain"/>
    <property type="evidence" value="ECO:0007669"/>
    <property type="project" value="InterPro"/>
</dbReference>
<feature type="transmembrane region" description="Helical" evidence="12">
    <location>
        <begin position="237"/>
        <end position="255"/>
    </location>
</feature>
<dbReference type="Pfam" id="PF00034">
    <property type="entry name" value="Cytochrom_C"/>
    <property type="match status" value="1"/>
</dbReference>
<dbReference type="InterPro" id="IPR005797">
    <property type="entry name" value="Cyt_b/b6_N"/>
</dbReference>
<keyword evidence="8 10" id="KW-0408">Iron</keyword>
<evidence type="ECO:0000313" key="16">
    <source>
        <dbReference type="Proteomes" id="UP000477488"/>
    </source>
</evidence>
<accession>A0A6L5XMM7</accession>
<evidence type="ECO:0000256" key="3">
    <source>
        <dbReference type="ARBA" id="ARBA00022617"/>
    </source>
</evidence>
<dbReference type="SUPFAM" id="SSF81342">
    <property type="entry name" value="Transmembrane di-heme cytochromes"/>
    <property type="match status" value="1"/>
</dbReference>
<proteinExistence type="predicted"/>
<dbReference type="InterPro" id="IPR036909">
    <property type="entry name" value="Cyt_c-like_dom_sf"/>
</dbReference>
<feature type="transmembrane region" description="Helical" evidence="12">
    <location>
        <begin position="29"/>
        <end position="54"/>
    </location>
</feature>
<feature type="domain" description="Cytochrome b/b6 N-terminal region profile" evidence="13">
    <location>
        <begin position="1"/>
        <end position="210"/>
    </location>
</feature>
<dbReference type="Gene3D" id="1.20.810.10">
    <property type="entry name" value="Cytochrome Bc1 Complex, Chain C"/>
    <property type="match status" value="1"/>
</dbReference>
<feature type="transmembrane region" description="Helical" evidence="12">
    <location>
        <begin position="326"/>
        <end position="346"/>
    </location>
</feature>
<dbReference type="GO" id="GO:0009055">
    <property type="term" value="F:electron transfer activity"/>
    <property type="evidence" value="ECO:0007669"/>
    <property type="project" value="InterPro"/>
</dbReference>
<evidence type="ECO:0000256" key="7">
    <source>
        <dbReference type="ARBA" id="ARBA00022989"/>
    </source>
</evidence>
<dbReference type="SUPFAM" id="SSF46626">
    <property type="entry name" value="Cytochrome c"/>
    <property type="match status" value="1"/>
</dbReference>
<dbReference type="GO" id="GO:0016020">
    <property type="term" value="C:membrane"/>
    <property type="evidence" value="ECO:0007669"/>
    <property type="project" value="UniProtKB-SubCell"/>
</dbReference>
<keyword evidence="4 12" id="KW-0812">Transmembrane</keyword>
<evidence type="ECO:0000256" key="8">
    <source>
        <dbReference type="ARBA" id="ARBA00023004"/>
    </source>
</evidence>
<dbReference type="GO" id="GO:0016491">
    <property type="term" value="F:oxidoreductase activity"/>
    <property type="evidence" value="ECO:0007669"/>
    <property type="project" value="InterPro"/>
</dbReference>
<dbReference type="PROSITE" id="PS51007">
    <property type="entry name" value="CYTC"/>
    <property type="match status" value="1"/>
</dbReference>
<feature type="transmembrane region" description="Helical" evidence="12">
    <location>
        <begin position="111"/>
        <end position="133"/>
    </location>
</feature>
<gene>
    <name evidence="15" type="ORF">FYJ44_10880</name>
</gene>
<dbReference type="RefSeq" id="WP_154511996.1">
    <property type="nucleotide sequence ID" value="NZ_JAXELC010000023.1"/>
</dbReference>
<organism evidence="15 16">
    <name type="scientific">Desulfovibrio porci</name>
    <dbReference type="NCBI Taxonomy" id="2605782"/>
    <lineage>
        <taxon>Bacteria</taxon>
        <taxon>Pseudomonadati</taxon>
        <taxon>Thermodesulfobacteriota</taxon>
        <taxon>Desulfovibrionia</taxon>
        <taxon>Desulfovibrionales</taxon>
        <taxon>Desulfovibrionaceae</taxon>
        <taxon>Desulfovibrio</taxon>
    </lineage>
</organism>
<dbReference type="PANTHER" id="PTHR19271">
    <property type="entry name" value="CYTOCHROME B"/>
    <property type="match status" value="1"/>
</dbReference>
<keyword evidence="9 12" id="KW-0472">Membrane</keyword>